<feature type="transmembrane region" description="Helical" evidence="1">
    <location>
        <begin position="230"/>
        <end position="253"/>
    </location>
</feature>
<keyword evidence="1" id="KW-0812">Transmembrane</keyword>
<accession>A0ABW8AS02</accession>
<feature type="transmembrane region" description="Helical" evidence="1">
    <location>
        <begin position="12"/>
        <end position="29"/>
    </location>
</feature>
<evidence type="ECO:0000313" key="3">
    <source>
        <dbReference type="Proteomes" id="UP001612915"/>
    </source>
</evidence>
<reference evidence="2 3" key="1">
    <citation type="submission" date="2024-10" db="EMBL/GenBank/DDBJ databases">
        <title>The Natural Products Discovery Center: Release of the First 8490 Sequenced Strains for Exploring Actinobacteria Biosynthetic Diversity.</title>
        <authorList>
            <person name="Kalkreuter E."/>
            <person name="Kautsar S.A."/>
            <person name="Yang D."/>
            <person name="Bader C.D."/>
            <person name="Teijaro C.N."/>
            <person name="Fluegel L."/>
            <person name="Davis C.M."/>
            <person name="Simpson J.R."/>
            <person name="Lauterbach L."/>
            <person name="Steele A.D."/>
            <person name="Gui C."/>
            <person name="Meng S."/>
            <person name="Li G."/>
            <person name="Viehrig K."/>
            <person name="Ye F."/>
            <person name="Su P."/>
            <person name="Kiefer A.F."/>
            <person name="Nichols A."/>
            <person name="Cepeda A.J."/>
            <person name="Yan W."/>
            <person name="Fan B."/>
            <person name="Jiang Y."/>
            <person name="Adhikari A."/>
            <person name="Zheng C.-J."/>
            <person name="Schuster L."/>
            <person name="Cowan T.M."/>
            <person name="Smanski M.J."/>
            <person name="Chevrette M.G."/>
            <person name="De Carvalho L.P.S."/>
            <person name="Shen B."/>
        </authorList>
    </citation>
    <scope>NUCLEOTIDE SEQUENCE [LARGE SCALE GENOMIC DNA]</scope>
    <source>
        <strain evidence="2 3">NPDC049639</strain>
    </source>
</reference>
<feature type="transmembrane region" description="Helical" evidence="1">
    <location>
        <begin position="265"/>
        <end position="283"/>
    </location>
</feature>
<keyword evidence="1" id="KW-0472">Membrane</keyword>
<feature type="transmembrane region" description="Helical" evidence="1">
    <location>
        <begin position="94"/>
        <end position="113"/>
    </location>
</feature>
<dbReference type="EMBL" id="JBITLV010000006">
    <property type="protein sequence ID" value="MFI7589160.1"/>
    <property type="molecule type" value="Genomic_DNA"/>
</dbReference>
<feature type="transmembrane region" description="Helical" evidence="1">
    <location>
        <begin position="49"/>
        <end position="73"/>
    </location>
</feature>
<protein>
    <recommendedName>
        <fullName evidence="4">Integral membrane protein</fullName>
    </recommendedName>
</protein>
<feature type="transmembrane region" description="Helical" evidence="1">
    <location>
        <begin position="119"/>
        <end position="140"/>
    </location>
</feature>
<sequence>MNLDERTRSAALGVIIRNLAFALLFWLTLEATKGIGAVYAHEPWQDDPYDAGVSFMLTAVPFLTGLCLLRLTLFTGPVPPRRALDVLRTLRIQAVLIAGTLLLEWSAVAVGAHRASWDVGTRLLIGLLAGLSVTTGAALVDLSRAVRRLRACPDHRTGPDWVTDLVVVGRGFSRHAGILASPLARSVDTLEALVARPLHRHPVVTAGWLAALGGLVIGVPQIVLERYGPELALLFVVINAASLFTLFVVVGFLLQAVPTSGRVRALPAAAVTACIALPGAATFRDALWAVTGVDGGAATVDTLWTTCAAAAAVGGALGLVFAAGASAVHRHR</sequence>
<evidence type="ECO:0000313" key="2">
    <source>
        <dbReference type="EMBL" id="MFI7589160.1"/>
    </source>
</evidence>
<comment type="caution">
    <text evidence="2">The sequence shown here is derived from an EMBL/GenBank/DDBJ whole genome shotgun (WGS) entry which is preliminary data.</text>
</comment>
<feature type="transmembrane region" description="Helical" evidence="1">
    <location>
        <begin position="203"/>
        <end position="224"/>
    </location>
</feature>
<evidence type="ECO:0008006" key="4">
    <source>
        <dbReference type="Google" id="ProtNLM"/>
    </source>
</evidence>
<name>A0ABW8AS02_9ACTN</name>
<gene>
    <name evidence="2" type="ORF">ACIB24_19015</name>
</gene>
<dbReference type="Proteomes" id="UP001612915">
    <property type="component" value="Unassembled WGS sequence"/>
</dbReference>
<proteinExistence type="predicted"/>
<keyword evidence="3" id="KW-1185">Reference proteome</keyword>
<dbReference type="RefSeq" id="WP_398283572.1">
    <property type="nucleotide sequence ID" value="NZ_JBITLV010000006.1"/>
</dbReference>
<evidence type="ECO:0000256" key="1">
    <source>
        <dbReference type="SAM" id="Phobius"/>
    </source>
</evidence>
<feature type="transmembrane region" description="Helical" evidence="1">
    <location>
        <begin position="303"/>
        <end position="328"/>
    </location>
</feature>
<organism evidence="2 3">
    <name type="scientific">Spongisporangium articulatum</name>
    <dbReference type="NCBI Taxonomy" id="3362603"/>
    <lineage>
        <taxon>Bacteria</taxon>
        <taxon>Bacillati</taxon>
        <taxon>Actinomycetota</taxon>
        <taxon>Actinomycetes</taxon>
        <taxon>Kineosporiales</taxon>
        <taxon>Kineosporiaceae</taxon>
        <taxon>Spongisporangium</taxon>
    </lineage>
</organism>
<keyword evidence="1" id="KW-1133">Transmembrane helix</keyword>